<accession>A0ABX2IXZ4</accession>
<evidence type="ECO:0000256" key="1">
    <source>
        <dbReference type="SAM" id="Phobius"/>
    </source>
</evidence>
<sequence length="189" mass="20265">MSELQSNTQETITIFPNQIGWGLIIGIALIGVFGAAMMVVTWSEQEWIIIAMCAALGAFGLGFALLLIRKRRKGISNPTLMLSPSGLHLMAGATGVIPWNMIQSLGHLSVKGQHALVLNVEKSAIDVLNQSAAVKTSRKIDAAIGINGITFFQQHLQLPIEVVAELLHQYSVAHGGLPLVADQQHHSSS</sequence>
<evidence type="ECO:0000313" key="2">
    <source>
        <dbReference type="EMBL" id="NSX55058.1"/>
    </source>
</evidence>
<feature type="transmembrane region" description="Helical" evidence="1">
    <location>
        <begin position="47"/>
        <end position="68"/>
    </location>
</feature>
<keyword evidence="3" id="KW-1185">Reference proteome</keyword>
<keyword evidence="1" id="KW-0472">Membrane</keyword>
<dbReference type="Proteomes" id="UP000777935">
    <property type="component" value="Unassembled WGS sequence"/>
</dbReference>
<protein>
    <submittedName>
        <fullName evidence="2">Uncharacterized protein</fullName>
    </submittedName>
</protein>
<comment type="caution">
    <text evidence="2">The sequence shown here is derived from an EMBL/GenBank/DDBJ whole genome shotgun (WGS) entry which is preliminary data.</text>
</comment>
<proteinExistence type="predicted"/>
<reference evidence="2 3" key="1">
    <citation type="submission" date="2020-06" db="EMBL/GenBank/DDBJ databases">
        <title>Sulfitobacter algicola sp. nov., isolated from green algae.</title>
        <authorList>
            <person name="Wang C."/>
        </authorList>
    </citation>
    <scope>NUCLEOTIDE SEQUENCE [LARGE SCALE GENOMIC DNA]</scope>
    <source>
        <strain evidence="2 3">1151</strain>
    </source>
</reference>
<gene>
    <name evidence="2" type="ORF">HRQ87_09620</name>
</gene>
<keyword evidence="1" id="KW-0812">Transmembrane</keyword>
<keyword evidence="1" id="KW-1133">Transmembrane helix</keyword>
<feature type="transmembrane region" description="Helical" evidence="1">
    <location>
        <begin position="21"/>
        <end position="41"/>
    </location>
</feature>
<evidence type="ECO:0000313" key="3">
    <source>
        <dbReference type="Proteomes" id="UP000777935"/>
    </source>
</evidence>
<name>A0ABX2IXZ4_9RHOB</name>
<dbReference type="InterPro" id="IPR048136">
    <property type="entry name" value="STM3941-like"/>
</dbReference>
<dbReference type="NCBIfam" id="NF041635">
    <property type="entry name" value="STM3941_fam"/>
    <property type="match status" value="1"/>
</dbReference>
<dbReference type="EMBL" id="JABUFE010000004">
    <property type="protein sequence ID" value="NSX55058.1"/>
    <property type="molecule type" value="Genomic_DNA"/>
</dbReference>
<organism evidence="2 3">
    <name type="scientific">Parasulfitobacter algicola</name>
    <dbReference type="NCBI Taxonomy" id="2614809"/>
    <lineage>
        <taxon>Bacteria</taxon>
        <taxon>Pseudomonadati</taxon>
        <taxon>Pseudomonadota</taxon>
        <taxon>Alphaproteobacteria</taxon>
        <taxon>Rhodobacterales</taxon>
        <taxon>Roseobacteraceae</taxon>
        <taxon>Parasulfitobacter</taxon>
    </lineage>
</organism>
<dbReference type="RefSeq" id="WP_174137690.1">
    <property type="nucleotide sequence ID" value="NZ_JABUFE010000004.1"/>
</dbReference>